<gene>
    <name evidence="1" type="ORF">JGT27_20580</name>
</gene>
<comment type="caution">
    <text evidence="1">The sequence shown here is derived from an EMBL/GenBank/DDBJ whole genome shotgun (WGS) entry which is preliminary data.</text>
</comment>
<evidence type="ECO:0000313" key="2">
    <source>
        <dbReference type="Proteomes" id="UP000641429"/>
    </source>
</evidence>
<evidence type="ECO:0000313" key="1">
    <source>
        <dbReference type="EMBL" id="MBJ6598090.1"/>
    </source>
</evidence>
<proteinExistence type="predicted"/>
<sequence length="188" mass="22346">MDGYAIDFQDLLGLRKLNEPGLDRRAFTDWAEKQISAGNESSNLLILASLGLDKEISKDEVFRYFDGYVDEIGEVLPTERVAFILAMRLTFKKLAYSELEDDVWSELTRTFVKWYDLPNGLLYRVMTYWSALHDDFTNNYEYEVGYYYLNYPRHGDIPRSKQLEYVRNCAIRFLRIFDEHYYFGMIIK</sequence>
<name>A0A8I1KFD2_ENTAS</name>
<protein>
    <submittedName>
        <fullName evidence="1">Uncharacterized protein</fullName>
    </submittedName>
</protein>
<accession>A0A8I1KFD2</accession>
<dbReference type="EMBL" id="JAELXN010000085">
    <property type="protein sequence ID" value="MBJ6598090.1"/>
    <property type="molecule type" value="Genomic_DNA"/>
</dbReference>
<dbReference type="AlphaFoldDB" id="A0A8I1KFD2"/>
<dbReference type="Proteomes" id="UP000641429">
    <property type="component" value="Unassembled WGS sequence"/>
</dbReference>
<reference evidence="1" key="1">
    <citation type="submission" date="2020-12" db="EMBL/GenBank/DDBJ databases">
        <title>Molecular epidemiology of VIM- metallo-b-lactamase-producing Enterobacter cloacae complex isolated in France between 2015 and 2018.</title>
        <authorList>
            <person name="Emeraud C."/>
            <person name="Petit C."/>
            <person name="Bonnin R."/>
            <person name="Naas T."/>
            <person name="Dortet L."/>
        </authorList>
    </citation>
    <scope>NUCLEOTIDE SEQUENCE</scope>
    <source>
        <strain evidence="1">170C2</strain>
    </source>
</reference>
<dbReference type="RefSeq" id="WP_199029322.1">
    <property type="nucleotide sequence ID" value="NZ_JAELXN010000085.1"/>
</dbReference>
<organism evidence="1 2">
    <name type="scientific">Enterobacter asburiae</name>
    <dbReference type="NCBI Taxonomy" id="61645"/>
    <lineage>
        <taxon>Bacteria</taxon>
        <taxon>Pseudomonadati</taxon>
        <taxon>Pseudomonadota</taxon>
        <taxon>Gammaproteobacteria</taxon>
        <taxon>Enterobacterales</taxon>
        <taxon>Enterobacteriaceae</taxon>
        <taxon>Enterobacter</taxon>
        <taxon>Enterobacter cloacae complex</taxon>
    </lineage>
</organism>